<dbReference type="PANTHER" id="PTHR43283">
    <property type="entry name" value="BETA-LACTAMASE-RELATED"/>
    <property type="match status" value="1"/>
</dbReference>
<dbReference type="Pfam" id="PF00144">
    <property type="entry name" value="Beta-lactamase"/>
    <property type="match status" value="1"/>
</dbReference>
<keyword evidence="3" id="KW-1185">Reference proteome</keyword>
<evidence type="ECO:0000313" key="3">
    <source>
        <dbReference type="Proteomes" id="UP001275084"/>
    </source>
</evidence>
<feature type="domain" description="Beta-lactamase-related" evidence="1">
    <location>
        <begin position="2"/>
        <end position="167"/>
    </location>
</feature>
<dbReference type="EMBL" id="JAUIQD010000004">
    <property type="protein sequence ID" value="KAK3352622.1"/>
    <property type="molecule type" value="Genomic_DNA"/>
</dbReference>
<comment type="caution">
    <text evidence="2">The sequence shown here is derived from an EMBL/GenBank/DDBJ whole genome shotgun (WGS) entry which is preliminary data.</text>
</comment>
<dbReference type="Proteomes" id="UP001275084">
    <property type="component" value="Unassembled WGS sequence"/>
</dbReference>
<dbReference type="Gene3D" id="3.40.710.10">
    <property type="entry name" value="DD-peptidase/beta-lactamase superfamily"/>
    <property type="match status" value="1"/>
</dbReference>
<dbReference type="InterPro" id="IPR001466">
    <property type="entry name" value="Beta-lactam-related"/>
</dbReference>
<accession>A0AAJ0HH59</accession>
<dbReference type="InterPro" id="IPR050789">
    <property type="entry name" value="Diverse_Enzym_Activities"/>
</dbReference>
<dbReference type="AlphaFoldDB" id="A0AAJ0HH59"/>
<reference evidence="2" key="2">
    <citation type="submission" date="2023-06" db="EMBL/GenBank/DDBJ databases">
        <authorList>
            <consortium name="Lawrence Berkeley National Laboratory"/>
            <person name="Haridas S."/>
            <person name="Hensen N."/>
            <person name="Bonometti L."/>
            <person name="Westerberg I."/>
            <person name="Brannstrom I.O."/>
            <person name="Guillou S."/>
            <person name="Cros-Aarteil S."/>
            <person name="Calhoun S."/>
            <person name="Kuo A."/>
            <person name="Mondo S."/>
            <person name="Pangilinan J."/>
            <person name="Riley R."/>
            <person name="Labutti K."/>
            <person name="Andreopoulos B."/>
            <person name="Lipzen A."/>
            <person name="Chen C."/>
            <person name="Yanf M."/>
            <person name="Daum C."/>
            <person name="Ng V."/>
            <person name="Clum A."/>
            <person name="Steindorff A."/>
            <person name="Ohm R."/>
            <person name="Martin F."/>
            <person name="Silar P."/>
            <person name="Natvig D."/>
            <person name="Lalanne C."/>
            <person name="Gautier V."/>
            <person name="Ament-Velasquez S.L."/>
            <person name="Kruys A."/>
            <person name="Hutchinson M.I."/>
            <person name="Powell A.J."/>
            <person name="Barry K."/>
            <person name="Miller A.N."/>
            <person name="Grigoriev I.V."/>
            <person name="Debuchy R."/>
            <person name="Gladieux P."/>
            <person name="Thoren M.H."/>
            <person name="Johannesson H."/>
        </authorList>
    </citation>
    <scope>NUCLEOTIDE SEQUENCE</scope>
    <source>
        <strain evidence="2">CBS 955.72</strain>
    </source>
</reference>
<protein>
    <submittedName>
        <fullName evidence="2">Beta-lactamase/transpeptidase-like protein</fullName>
    </submittedName>
</protein>
<evidence type="ECO:0000259" key="1">
    <source>
        <dbReference type="Pfam" id="PF00144"/>
    </source>
</evidence>
<sequence length="237" mass="26133">MIFPVCSLTKAVTAAAVGILVDEGKLTWDMLVKDVLPTFHSKDETLQNFLTVTDLLSHRPGMAWADTLVMGTENNILILGKDRIKYINTQRRLLPFQGQFSYNNLPYDLTGNVVEQISGQSRFEFLQTHILDPLGLGRTFLKPPPPGTSNITRCYNTLDDATTPSTMPQRPQQCHSGANPMPPRLAVTDLLGPAAICVCHRGDIDRGGSPFKQVAHLASAEIPMDQPSRNKILYAYG</sequence>
<evidence type="ECO:0000313" key="2">
    <source>
        <dbReference type="EMBL" id="KAK3352622.1"/>
    </source>
</evidence>
<organism evidence="2 3">
    <name type="scientific">Lasiosphaeria hispida</name>
    <dbReference type="NCBI Taxonomy" id="260671"/>
    <lineage>
        <taxon>Eukaryota</taxon>
        <taxon>Fungi</taxon>
        <taxon>Dikarya</taxon>
        <taxon>Ascomycota</taxon>
        <taxon>Pezizomycotina</taxon>
        <taxon>Sordariomycetes</taxon>
        <taxon>Sordariomycetidae</taxon>
        <taxon>Sordariales</taxon>
        <taxon>Lasiosphaeriaceae</taxon>
        <taxon>Lasiosphaeria</taxon>
    </lineage>
</organism>
<dbReference type="SUPFAM" id="SSF56601">
    <property type="entry name" value="beta-lactamase/transpeptidase-like"/>
    <property type="match status" value="1"/>
</dbReference>
<reference evidence="2" key="1">
    <citation type="journal article" date="2023" name="Mol. Phylogenet. Evol.">
        <title>Genome-scale phylogeny and comparative genomics of the fungal order Sordariales.</title>
        <authorList>
            <person name="Hensen N."/>
            <person name="Bonometti L."/>
            <person name="Westerberg I."/>
            <person name="Brannstrom I.O."/>
            <person name="Guillou S."/>
            <person name="Cros-Aarteil S."/>
            <person name="Calhoun S."/>
            <person name="Haridas S."/>
            <person name="Kuo A."/>
            <person name="Mondo S."/>
            <person name="Pangilinan J."/>
            <person name="Riley R."/>
            <person name="LaButti K."/>
            <person name="Andreopoulos B."/>
            <person name="Lipzen A."/>
            <person name="Chen C."/>
            <person name="Yan M."/>
            <person name="Daum C."/>
            <person name="Ng V."/>
            <person name="Clum A."/>
            <person name="Steindorff A."/>
            <person name="Ohm R.A."/>
            <person name="Martin F."/>
            <person name="Silar P."/>
            <person name="Natvig D.O."/>
            <person name="Lalanne C."/>
            <person name="Gautier V."/>
            <person name="Ament-Velasquez S.L."/>
            <person name="Kruys A."/>
            <person name="Hutchinson M.I."/>
            <person name="Powell A.J."/>
            <person name="Barry K."/>
            <person name="Miller A.N."/>
            <person name="Grigoriev I.V."/>
            <person name="Debuchy R."/>
            <person name="Gladieux P."/>
            <person name="Hiltunen Thoren M."/>
            <person name="Johannesson H."/>
        </authorList>
    </citation>
    <scope>NUCLEOTIDE SEQUENCE</scope>
    <source>
        <strain evidence="2">CBS 955.72</strain>
    </source>
</reference>
<name>A0AAJ0HH59_9PEZI</name>
<gene>
    <name evidence="2" type="ORF">B0T25DRAFT_567898</name>
</gene>
<dbReference type="InterPro" id="IPR012338">
    <property type="entry name" value="Beta-lactam/transpept-like"/>
</dbReference>
<proteinExistence type="predicted"/>